<keyword evidence="4" id="KW-1185">Reference proteome</keyword>
<comment type="similarity">
    <text evidence="1">Belongs to the glycosyl hydrolase 16 family.</text>
</comment>
<dbReference type="InterPro" id="IPR000757">
    <property type="entry name" value="Beta-glucanase-like"/>
</dbReference>
<evidence type="ECO:0000256" key="1">
    <source>
        <dbReference type="ARBA" id="ARBA00006865"/>
    </source>
</evidence>
<dbReference type="SUPFAM" id="SSF49899">
    <property type="entry name" value="Concanavalin A-like lectins/glucanases"/>
    <property type="match status" value="1"/>
</dbReference>
<organism evidence="3 4">
    <name type="scientific">Rhodovastum atsumiense</name>
    <dbReference type="NCBI Taxonomy" id="504468"/>
    <lineage>
        <taxon>Bacteria</taxon>
        <taxon>Pseudomonadati</taxon>
        <taxon>Pseudomonadota</taxon>
        <taxon>Alphaproteobacteria</taxon>
        <taxon>Acetobacterales</taxon>
        <taxon>Acetobacteraceae</taxon>
        <taxon>Rhodovastum</taxon>
    </lineage>
</organism>
<protein>
    <submittedName>
        <fullName evidence="3">Family 16 glycosylhydrolase</fullName>
    </submittedName>
</protein>
<dbReference type="Pfam" id="PF00722">
    <property type="entry name" value="Glyco_hydro_16"/>
    <property type="match status" value="1"/>
</dbReference>
<dbReference type="Gene3D" id="2.60.120.200">
    <property type="match status" value="1"/>
</dbReference>
<accession>A0A5M6J2Q2</accession>
<dbReference type="Pfam" id="PF16841">
    <property type="entry name" value="CBM60"/>
    <property type="match status" value="1"/>
</dbReference>
<dbReference type="PROSITE" id="PS51762">
    <property type="entry name" value="GH16_2"/>
    <property type="match status" value="1"/>
</dbReference>
<dbReference type="GO" id="GO:0005975">
    <property type="term" value="P:carbohydrate metabolic process"/>
    <property type="evidence" value="ECO:0007669"/>
    <property type="project" value="InterPro"/>
</dbReference>
<feature type="domain" description="GH16" evidence="2">
    <location>
        <begin position="4"/>
        <end position="249"/>
    </location>
</feature>
<dbReference type="InterPro" id="IPR031768">
    <property type="entry name" value="CBM60_xylan-bd"/>
</dbReference>
<dbReference type="Gene3D" id="2.60.60.40">
    <property type="match status" value="1"/>
</dbReference>
<dbReference type="GO" id="GO:0004553">
    <property type="term" value="F:hydrolase activity, hydrolyzing O-glycosyl compounds"/>
    <property type="evidence" value="ECO:0007669"/>
    <property type="project" value="InterPro"/>
</dbReference>
<reference evidence="3 4" key="1">
    <citation type="submission" date="2019-09" db="EMBL/GenBank/DDBJ databases">
        <title>Genome sequence of Rhodovastum atsumiense, a diverse member of the Acetobacteraceae family of non-sulfur purple photosynthetic bacteria.</title>
        <authorList>
            <person name="Meyer T."/>
            <person name="Kyndt J."/>
        </authorList>
    </citation>
    <scope>NUCLEOTIDE SEQUENCE [LARGE SCALE GENOMIC DNA]</scope>
    <source>
        <strain evidence="3 4">DSM 21279</strain>
    </source>
</reference>
<dbReference type="Proteomes" id="UP000325255">
    <property type="component" value="Unassembled WGS sequence"/>
</dbReference>
<keyword evidence="3" id="KW-0378">Hydrolase</keyword>
<name>A0A5M6J2Q2_9PROT</name>
<comment type="caution">
    <text evidence="3">The sequence shown here is derived from an EMBL/GenBank/DDBJ whole genome shotgun (WGS) entry which is preliminary data.</text>
</comment>
<evidence type="ECO:0000313" key="4">
    <source>
        <dbReference type="Proteomes" id="UP000325255"/>
    </source>
</evidence>
<dbReference type="PANTHER" id="PTHR10963:SF60">
    <property type="entry name" value="GRAM-NEGATIVE BACTERIA-BINDING PROTEIN 1-RELATED"/>
    <property type="match status" value="1"/>
</dbReference>
<dbReference type="EMBL" id="VWPK01000004">
    <property type="protein sequence ID" value="KAA5613878.1"/>
    <property type="molecule type" value="Genomic_DNA"/>
</dbReference>
<dbReference type="InterPro" id="IPR013320">
    <property type="entry name" value="ConA-like_dom_sf"/>
</dbReference>
<gene>
    <name evidence="3" type="ORF">F1189_03640</name>
</gene>
<sequence>MTTSATTGNIVPSTDNAPGLRQVFFDGFDGTSLDRANWPTLYGGDGLSSNGAFRFDPGKLSVGNGVLTISGDKGGDGIWNVGGLSTAPWAGAAAGTGTGITYGRVEIRAKLGWELKGAGAVFLLWPTTPNVWPPEVDILETPNGKGMFTVHWAGPSGEDKYRSQLFDLDLTQWHTYTTDWTPDGVRLYIDDTLICTETNHVPSQAMSVGLQGHVGAASELWYGGSPNASGVKHFGIEVGYVSMAQWIGGTLTPPGDPIPPPPPPVAMTIGSGPHMLVFKISEDAFQGDAQYTIKVDGQQVGGTFAAKALHSYGQSDTIILKGDWGLGSHRVEMAFLEDAWGGIGTLDRNLYLDAASYDGVRIPDSTLAFRRTGTQSLGFTDWSPLTMGAGEIAQGTDGLDIFRCSDVAGSGLIKDFQIGIDKLVFSGVDAASVRISDGHGGADNAWGQRVTFGTHGESVFLRWSWGVTTADMRFT</sequence>
<evidence type="ECO:0000313" key="3">
    <source>
        <dbReference type="EMBL" id="KAA5613878.1"/>
    </source>
</evidence>
<dbReference type="InterPro" id="IPR050546">
    <property type="entry name" value="Glycosyl_Hydrlase_16"/>
</dbReference>
<dbReference type="CDD" id="cd00413">
    <property type="entry name" value="Glyco_hydrolase_16"/>
    <property type="match status" value="1"/>
</dbReference>
<evidence type="ECO:0000259" key="2">
    <source>
        <dbReference type="PROSITE" id="PS51762"/>
    </source>
</evidence>
<proteinExistence type="inferred from homology"/>
<dbReference type="AlphaFoldDB" id="A0A5M6J2Q2"/>
<dbReference type="RefSeq" id="WP_150039262.1">
    <property type="nucleotide sequence ID" value="NZ_OW485601.1"/>
</dbReference>
<dbReference type="PANTHER" id="PTHR10963">
    <property type="entry name" value="GLYCOSYL HYDROLASE-RELATED"/>
    <property type="match status" value="1"/>
</dbReference>
<dbReference type="OrthoDB" id="7230896at2"/>